<dbReference type="AlphaFoldDB" id="A0A8J2LDE0"/>
<comment type="caution">
    <text evidence="1">The sequence shown here is derived from an EMBL/GenBank/DDBJ whole genome shotgun (WGS) entry which is preliminary data.</text>
</comment>
<keyword evidence="2" id="KW-1185">Reference proteome</keyword>
<feature type="non-terminal residue" evidence="1">
    <location>
        <position position="93"/>
    </location>
</feature>
<dbReference type="Proteomes" id="UP000708208">
    <property type="component" value="Unassembled WGS sequence"/>
</dbReference>
<dbReference type="OrthoDB" id="411991at2759"/>
<name>A0A8J2LDE0_9HEXA</name>
<dbReference type="EMBL" id="CAJVCH010569924">
    <property type="protein sequence ID" value="CAG7833552.1"/>
    <property type="molecule type" value="Genomic_DNA"/>
</dbReference>
<proteinExistence type="predicted"/>
<gene>
    <name evidence="1" type="ORF">AFUS01_LOCUS43163</name>
</gene>
<sequence>MGSFLTMPRTNELPNEISQCKRHYSKTSGLPVEAMCWAPDGGMIIFASDSYLYTILVLACEEDFVDVENARSAIPVFDLRTIQALQEGTGYTF</sequence>
<feature type="non-terminal residue" evidence="1">
    <location>
        <position position="1"/>
    </location>
</feature>
<accession>A0A8J2LDE0</accession>
<evidence type="ECO:0000313" key="2">
    <source>
        <dbReference type="Proteomes" id="UP000708208"/>
    </source>
</evidence>
<reference evidence="1" key="1">
    <citation type="submission" date="2021-06" db="EMBL/GenBank/DDBJ databases">
        <authorList>
            <person name="Hodson N. C."/>
            <person name="Mongue J. A."/>
            <person name="Jaron S. K."/>
        </authorList>
    </citation>
    <scope>NUCLEOTIDE SEQUENCE</scope>
</reference>
<protein>
    <submittedName>
        <fullName evidence="1">Uncharacterized protein</fullName>
    </submittedName>
</protein>
<organism evidence="1 2">
    <name type="scientific">Allacma fusca</name>
    <dbReference type="NCBI Taxonomy" id="39272"/>
    <lineage>
        <taxon>Eukaryota</taxon>
        <taxon>Metazoa</taxon>
        <taxon>Ecdysozoa</taxon>
        <taxon>Arthropoda</taxon>
        <taxon>Hexapoda</taxon>
        <taxon>Collembola</taxon>
        <taxon>Symphypleona</taxon>
        <taxon>Sminthuridae</taxon>
        <taxon>Allacma</taxon>
    </lineage>
</organism>
<evidence type="ECO:0000313" key="1">
    <source>
        <dbReference type="EMBL" id="CAG7833552.1"/>
    </source>
</evidence>